<dbReference type="Proteomes" id="UP000014074">
    <property type="component" value="Unassembled WGS sequence"/>
</dbReference>
<dbReference type="InterPro" id="IPR002347">
    <property type="entry name" value="SDR_fam"/>
</dbReference>
<dbReference type="AlphaFoldDB" id="R8BCU9"/>
<dbReference type="SUPFAM" id="SSF51735">
    <property type="entry name" value="NAD(P)-binding Rossmann-fold domains"/>
    <property type="match status" value="1"/>
</dbReference>
<keyword evidence="6" id="KW-1185">Reference proteome</keyword>
<dbReference type="PANTHER" id="PTHR43976">
    <property type="entry name" value="SHORT CHAIN DEHYDROGENASE"/>
    <property type="match status" value="1"/>
</dbReference>
<dbReference type="InterPro" id="IPR051911">
    <property type="entry name" value="SDR_oxidoreductase"/>
</dbReference>
<evidence type="ECO:0000256" key="1">
    <source>
        <dbReference type="ARBA" id="ARBA00006484"/>
    </source>
</evidence>
<dbReference type="Pfam" id="PF00106">
    <property type="entry name" value="adh_short"/>
    <property type="match status" value="1"/>
</dbReference>
<evidence type="ECO:0000256" key="3">
    <source>
        <dbReference type="ARBA" id="ARBA00023002"/>
    </source>
</evidence>
<dbReference type="InterPro" id="IPR036291">
    <property type="entry name" value="NAD(P)-bd_dom_sf"/>
</dbReference>
<sequence>MSRVAPLVWLITGASNGFGLALSRKALRAGHNVVGTVRNKGRSAEAVKSIESLGGKIIELDMTESQKSIIDKIQKAETLYGTIDVLVNNAGDSETTVQMRTNFFGPLYAIQAVLPGMRTRRTGTIINVSSVGGQDGNPSCGLYAASKFALEGLSEALSKEMAEFGISTLVVEPGQFRTNFLNAFVLNESGLSEPYRGTAVDEAIGKFQSMAGKQIGDPEKAVDVIFEVVTGEGLAGSLKGKILRLPLGIDALKRIRGKVEHVSKDLDATWEIATATAYD</sequence>
<evidence type="ECO:0000256" key="4">
    <source>
        <dbReference type="RuleBase" id="RU000363"/>
    </source>
</evidence>
<dbReference type="OrthoDB" id="1274115at2759"/>
<organism evidence="5 6">
    <name type="scientific">Phaeoacremonium minimum (strain UCR-PA7)</name>
    <name type="common">Esca disease fungus</name>
    <name type="synonym">Togninia minima</name>
    <dbReference type="NCBI Taxonomy" id="1286976"/>
    <lineage>
        <taxon>Eukaryota</taxon>
        <taxon>Fungi</taxon>
        <taxon>Dikarya</taxon>
        <taxon>Ascomycota</taxon>
        <taxon>Pezizomycotina</taxon>
        <taxon>Sordariomycetes</taxon>
        <taxon>Sordariomycetidae</taxon>
        <taxon>Togniniales</taxon>
        <taxon>Togniniaceae</taxon>
        <taxon>Phaeoacremonium</taxon>
    </lineage>
</organism>
<dbReference type="GeneID" id="19328120"/>
<dbReference type="PANTHER" id="PTHR43976:SF16">
    <property type="entry name" value="SHORT-CHAIN DEHYDROGENASE_REDUCTASE FAMILY PROTEIN"/>
    <property type="match status" value="1"/>
</dbReference>
<dbReference type="RefSeq" id="XP_007918091.1">
    <property type="nucleotide sequence ID" value="XM_007919900.1"/>
</dbReference>
<dbReference type="KEGG" id="tmn:UCRPA7_7368"/>
<evidence type="ECO:0000313" key="6">
    <source>
        <dbReference type="Proteomes" id="UP000014074"/>
    </source>
</evidence>
<reference evidence="6" key="1">
    <citation type="journal article" date="2013" name="Genome Announc.">
        <title>Draft genome sequence of the ascomycete Phaeoacremonium aleophilum strain UCR-PA7, a causal agent of the esca disease complex in grapevines.</title>
        <authorList>
            <person name="Blanco-Ulate B."/>
            <person name="Rolshausen P."/>
            <person name="Cantu D."/>
        </authorList>
    </citation>
    <scope>NUCLEOTIDE SEQUENCE [LARGE SCALE GENOMIC DNA]</scope>
    <source>
        <strain evidence="6">UCR-PA7</strain>
    </source>
</reference>
<dbReference type="CDD" id="cd05374">
    <property type="entry name" value="17beta-HSD-like_SDR_c"/>
    <property type="match status" value="1"/>
</dbReference>
<dbReference type="PROSITE" id="PS00061">
    <property type="entry name" value="ADH_SHORT"/>
    <property type="match status" value="1"/>
</dbReference>
<keyword evidence="2" id="KW-0521">NADP</keyword>
<keyword evidence="3" id="KW-0560">Oxidoreductase</keyword>
<dbReference type="HOGENOM" id="CLU_010194_2_9_1"/>
<dbReference type="Gene3D" id="3.40.50.720">
    <property type="entry name" value="NAD(P)-binding Rossmann-like Domain"/>
    <property type="match status" value="1"/>
</dbReference>
<dbReference type="PRINTS" id="PR00080">
    <property type="entry name" value="SDRFAMILY"/>
</dbReference>
<dbReference type="EMBL" id="KB933286">
    <property type="protein sequence ID" value="EON97134.1"/>
    <property type="molecule type" value="Genomic_DNA"/>
</dbReference>
<dbReference type="InterPro" id="IPR020904">
    <property type="entry name" value="Sc_DH/Rdtase_CS"/>
</dbReference>
<dbReference type="eggNOG" id="KOG1205">
    <property type="taxonomic scope" value="Eukaryota"/>
</dbReference>
<evidence type="ECO:0000256" key="2">
    <source>
        <dbReference type="ARBA" id="ARBA00022857"/>
    </source>
</evidence>
<protein>
    <submittedName>
        <fullName evidence="5">Putative short chain oxidoreductase protein</fullName>
    </submittedName>
</protein>
<proteinExistence type="inferred from homology"/>
<dbReference type="PRINTS" id="PR00081">
    <property type="entry name" value="GDHRDH"/>
</dbReference>
<evidence type="ECO:0000313" key="5">
    <source>
        <dbReference type="EMBL" id="EON97134.1"/>
    </source>
</evidence>
<dbReference type="GO" id="GO:0016491">
    <property type="term" value="F:oxidoreductase activity"/>
    <property type="evidence" value="ECO:0007669"/>
    <property type="project" value="UniProtKB-KW"/>
</dbReference>
<gene>
    <name evidence="5" type="ORF">UCRPA7_7368</name>
</gene>
<comment type="similarity">
    <text evidence="1 4">Belongs to the short-chain dehydrogenases/reductases (SDR) family.</text>
</comment>
<accession>R8BCU9</accession>
<name>R8BCU9_PHAM7</name>